<dbReference type="InterPro" id="IPR005702">
    <property type="entry name" value="Wzc-like_C"/>
</dbReference>
<dbReference type="Gene3D" id="3.40.50.300">
    <property type="entry name" value="P-loop containing nucleotide triphosphate hydrolases"/>
    <property type="match status" value="1"/>
</dbReference>
<organism evidence="21 22">
    <name type="scientific">Sphingomonas mollis</name>
    <dbReference type="NCBI Taxonomy" id="2795726"/>
    <lineage>
        <taxon>Bacteria</taxon>
        <taxon>Pseudomonadati</taxon>
        <taxon>Pseudomonadota</taxon>
        <taxon>Alphaproteobacteria</taxon>
        <taxon>Sphingomonadales</taxon>
        <taxon>Sphingomonadaceae</taxon>
        <taxon>Sphingomonas</taxon>
    </lineage>
</organism>
<feature type="domain" description="AAA" evidence="19">
    <location>
        <begin position="529"/>
        <end position="681"/>
    </location>
</feature>
<evidence type="ECO:0000256" key="4">
    <source>
        <dbReference type="ARBA" id="ARBA00011903"/>
    </source>
</evidence>
<evidence type="ECO:0000256" key="14">
    <source>
        <dbReference type="ARBA" id="ARBA00023137"/>
    </source>
</evidence>
<reference evidence="22" key="1">
    <citation type="submission" date="2020-12" db="EMBL/GenBank/DDBJ databases">
        <title>Hymenobacter sp.</title>
        <authorList>
            <person name="Kim M.K."/>
        </authorList>
    </citation>
    <scope>NUCLEOTIDE SEQUENCE [LARGE SCALE GENOMIC DNA]</scope>
    <source>
        <strain evidence="22">BT553</strain>
    </source>
</reference>
<sequence length="720" mass="78653">MKFTTAPDAGFEIPLDQRPADGTKAFSLREIWAGVYRSRVWIGIIMAACIGVAIAYSLLATKLYKSEVSIEVRQEAEKVLGTEADREGASSKNDTERFLQTQLEIIRSRGVAATVAESLGLYRGDAFLEAMKIEPAEKGTPNQSLQQIHREQVEQALIAHVDVEYTGNTRIAELTFVSPDPRLSARVANAYADAFIRNNLSRKADSSTYALDFLRNQLGEAQQRLERAERQALGYARRLRLVDPSNAAGSVAGTPQSLLSAQLIQLNQAYSGALSDRIGAEQKWQRTQAMPDLKIPEVLQNPAVQSLLQQRAQSAATYRQQLSTRQADYPTVLEASAQSREYDRQIATIARNIRDTVKSQYDIALSREQTLARQIEQLKSTTLDEQSQGIQLSILRREADTSRQQYDSLLRRFNSLNAEAGVQTNNLSIVDQAQISEGPSWPKLPLILALAIFIGMLLSFVCVVLREQLFDAVRIPDDVTDRLRLALLGSVPDTDDIGGEMADPKSSVSEAFNSVRTALALSEGGMPKTVLFTSSQAGEGKSSSCHALALSLARLGKTVLIIDADLRRPNAHRLFDVKNQNGLSGVLAGLLPAHEAVQSPQGNGVFLLPAGDIPPNPSELVNSPQFMKMVTELTGRYDVVLIDSAPVLGIADAVILSSEVEATVFVIEAGRNSIRGATNALARLRRGGGNLAGALLTKYNPGRLGYGYGNDYAYEYRYES</sequence>
<evidence type="ECO:0000256" key="6">
    <source>
        <dbReference type="ARBA" id="ARBA00022519"/>
    </source>
</evidence>
<comment type="caution">
    <text evidence="21">The sequence shown here is derived from an EMBL/GenBank/DDBJ whole genome shotgun (WGS) entry which is preliminary data.</text>
</comment>
<dbReference type="RefSeq" id="WP_199040552.1">
    <property type="nucleotide sequence ID" value="NZ_JAELXS010000010.1"/>
</dbReference>
<evidence type="ECO:0000256" key="10">
    <source>
        <dbReference type="ARBA" id="ARBA00022777"/>
    </source>
</evidence>
<dbReference type="EMBL" id="JAELXS010000010">
    <property type="protein sequence ID" value="MBJ6123334.1"/>
    <property type="molecule type" value="Genomic_DNA"/>
</dbReference>
<dbReference type="InterPro" id="IPR025669">
    <property type="entry name" value="AAA_dom"/>
</dbReference>
<dbReference type="Pfam" id="PF02706">
    <property type="entry name" value="Wzz"/>
    <property type="match status" value="1"/>
</dbReference>
<keyword evidence="9" id="KW-0547">Nucleotide-binding</keyword>
<comment type="similarity">
    <text evidence="2">Belongs to the CpsD/CapB family.</text>
</comment>
<dbReference type="EC" id="2.7.10.2" evidence="4"/>
<feature type="domain" description="Tyrosine-protein kinase G-rich" evidence="20">
    <location>
        <begin position="395"/>
        <end position="467"/>
    </location>
</feature>
<feature type="transmembrane region" description="Helical" evidence="17">
    <location>
        <begin position="40"/>
        <end position="59"/>
    </location>
</feature>
<keyword evidence="13 17" id="KW-0472">Membrane</keyword>
<evidence type="ECO:0000313" key="22">
    <source>
        <dbReference type="Proteomes" id="UP000640426"/>
    </source>
</evidence>
<evidence type="ECO:0000256" key="8">
    <source>
        <dbReference type="ARBA" id="ARBA00022692"/>
    </source>
</evidence>
<gene>
    <name evidence="21" type="ORF">JAO74_16220</name>
</gene>
<dbReference type="NCBIfam" id="TIGR01007">
    <property type="entry name" value="eps_fam"/>
    <property type="match status" value="1"/>
</dbReference>
<evidence type="ECO:0000256" key="9">
    <source>
        <dbReference type="ARBA" id="ARBA00022741"/>
    </source>
</evidence>
<feature type="domain" description="Polysaccharide chain length determinant N-terminal" evidence="18">
    <location>
        <begin position="26"/>
        <end position="118"/>
    </location>
</feature>
<keyword evidence="22" id="KW-1185">Reference proteome</keyword>
<keyword evidence="14" id="KW-0829">Tyrosine-protein kinase</keyword>
<feature type="coiled-coil region" evidence="16">
    <location>
        <begin position="211"/>
        <end position="238"/>
    </location>
</feature>
<keyword evidence="5" id="KW-1003">Cell membrane</keyword>
<comment type="subcellular location">
    <subcellularLocation>
        <location evidence="1">Cell inner membrane</location>
        <topology evidence="1">Multi-pass membrane protein</topology>
    </subcellularLocation>
</comment>
<evidence type="ECO:0000256" key="7">
    <source>
        <dbReference type="ARBA" id="ARBA00022679"/>
    </source>
</evidence>
<dbReference type="PANTHER" id="PTHR32309:SF13">
    <property type="entry name" value="FERRIC ENTEROBACTIN TRANSPORT PROTEIN FEPE"/>
    <property type="match status" value="1"/>
</dbReference>
<evidence type="ECO:0000256" key="2">
    <source>
        <dbReference type="ARBA" id="ARBA00007316"/>
    </source>
</evidence>
<evidence type="ECO:0000313" key="21">
    <source>
        <dbReference type="EMBL" id="MBJ6123334.1"/>
    </source>
</evidence>
<evidence type="ECO:0000256" key="1">
    <source>
        <dbReference type="ARBA" id="ARBA00004429"/>
    </source>
</evidence>
<keyword evidence="16" id="KW-0175">Coiled coil</keyword>
<dbReference type="GO" id="GO:0004715">
    <property type="term" value="F:non-membrane spanning protein tyrosine kinase activity"/>
    <property type="evidence" value="ECO:0007669"/>
    <property type="project" value="UniProtKB-EC"/>
</dbReference>
<evidence type="ECO:0000256" key="15">
    <source>
        <dbReference type="ARBA" id="ARBA00051245"/>
    </source>
</evidence>
<evidence type="ECO:0000259" key="19">
    <source>
        <dbReference type="Pfam" id="PF13614"/>
    </source>
</evidence>
<comment type="catalytic activity">
    <reaction evidence="15">
        <text>L-tyrosyl-[protein] + ATP = O-phospho-L-tyrosyl-[protein] + ADP + H(+)</text>
        <dbReference type="Rhea" id="RHEA:10596"/>
        <dbReference type="Rhea" id="RHEA-COMP:10136"/>
        <dbReference type="Rhea" id="RHEA-COMP:20101"/>
        <dbReference type="ChEBI" id="CHEBI:15378"/>
        <dbReference type="ChEBI" id="CHEBI:30616"/>
        <dbReference type="ChEBI" id="CHEBI:46858"/>
        <dbReference type="ChEBI" id="CHEBI:61978"/>
        <dbReference type="ChEBI" id="CHEBI:456216"/>
        <dbReference type="EC" id="2.7.10.2"/>
    </reaction>
</comment>
<dbReference type="InterPro" id="IPR027417">
    <property type="entry name" value="P-loop_NTPase"/>
</dbReference>
<evidence type="ECO:0000256" key="11">
    <source>
        <dbReference type="ARBA" id="ARBA00022840"/>
    </source>
</evidence>
<evidence type="ECO:0000259" key="18">
    <source>
        <dbReference type="Pfam" id="PF02706"/>
    </source>
</evidence>
<evidence type="ECO:0000256" key="3">
    <source>
        <dbReference type="ARBA" id="ARBA00008883"/>
    </source>
</evidence>
<keyword evidence="8 17" id="KW-0812">Transmembrane</keyword>
<evidence type="ECO:0000256" key="5">
    <source>
        <dbReference type="ARBA" id="ARBA00022475"/>
    </source>
</evidence>
<keyword evidence="12 17" id="KW-1133">Transmembrane helix</keyword>
<keyword evidence="7 21" id="KW-0808">Transferase</keyword>
<dbReference type="Proteomes" id="UP000640426">
    <property type="component" value="Unassembled WGS sequence"/>
</dbReference>
<name>A0ABS0XTH9_9SPHN</name>
<dbReference type="InterPro" id="IPR003856">
    <property type="entry name" value="LPS_length_determ_N"/>
</dbReference>
<feature type="coiled-coil region" evidence="16">
    <location>
        <begin position="392"/>
        <end position="419"/>
    </location>
</feature>
<evidence type="ECO:0000256" key="17">
    <source>
        <dbReference type="SAM" id="Phobius"/>
    </source>
</evidence>
<dbReference type="CDD" id="cd05387">
    <property type="entry name" value="BY-kinase"/>
    <property type="match status" value="1"/>
</dbReference>
<accession>A0ABS0XTH9</accession>
<feature type="transmembrane region" description="Helical" evidence="17">
    <location>
        <begin position="444"/>
        <end position="465"/>
    </location>
</feature>
<dbReference type="InterPro" id="IPR050445">
    <property type="entry name" value="Bact_polysacc_biosynth/exp"/>
</dbReference>
<evidence type="ECO:0000259" key="20">
    <source>
        <dbReference type="Pfam" id="PF13807"/>
    </source>
</evidence>
<proteinExistence type="inferred from homology"/>
<evidence type="ECO:0000256" key="12">
    <source>
        <dbReference type="ARBA" id="ARBA00022989"/>
    </source>
</evidence>
<dbReference type="Pfam" id="PF13614">
    <property type="entry name" value="AAA_31"/>
    <property type="match status" value="1"/>
</dbReference>
<evidence type="ECO:0000256" key="13">
    <source>
        <dbReference type="ARBA" id="ARBA00023136"/>
    </source>
</evidence>
<dbReference type="InterPro" id="IPR032807">
    <property type="entry name" value="GNVR"/>
</dbReference>
<evidence type="ECO:0000256" key="16">
    <source>
        <dbReference type="SAM" id="Coils"/>
    </source>
</evidence>
<dbReference type="PANTHER" id="PTHR32309">
    <property type="entry name" value="TYROSINE-PROTEIN KINASE"/>
    <property type="match status" value="1"/>
</dbReference>
<comment type="similarity">
    <text evidence="3">Belongs to the etk/wzc family.</text>
</comment>
<keyword evidence="10" id="KW-0418">Kinase</keyword>
<keyword evidence="6" id="KW-0997">Cell inner membrane</keyword>
<protein>
    <recommendedName>
        <fullName evidence="4">non-specific protein-tyrosine kinase</fullName>
        <ecNumber evidence="4">2.7.10.2</ecNumber>
    </recommendedName>
</protein>
<dbReference type="SUPFAM" id="SSF52540">
    <property type="entry name" value="P-loop containing nucleoside triphosphate hydrolases"/>
    <property type="match status" value="1"/>
</dbReference>
<dbReference type="Pfam" id="PF13807">
    <property type="entry name" value="GNVR"/>
    <property type="match status" value="1"/>
</dbReference>
<keyword evidence="11" id="KW-0067">ATP-binding</keyword>